<evidence type="ECO:0000313" key="4">
    <source>
        <dbReference type="Proteomes" id="UP000007875"/>
    </source>
</evidence>
<name>H2YXV6_CIOSA</name>
<organism evidence="3 4">
    <name type="scientific">Ciona savignyi</name>
    <name type="common">Pacific transparent sea squirt</name>
    <dbReference type="NCBI Taxonomy" id="51511"/>
    <lineage>
        <taxon>Eukaryota</taxon>
        <taxon>Metazoa</taxon>
        <taxon>Chordata</taxon>
        <taxon>Tunicata</taxon>
        <taxon>Ascidiacea</taxon>
        <taxon>Phlebobranchia</taxon>
        <taxon>Cionidae</taxon>
        <taxon>Ciona</taxon>
    </lineage>
</organism>
<dbReference type="Pfam" id="PF00266">
    <property type="entry name" value="Aminotran_5"/>
    <property type="match status" value="1"/>
</dbReference>
<dbReference type="InterPro" id="IPR015424">
    <property type="entry name" value="PyrdxlP-dep_Trfase"/>
</dbReference>
<dbReference type="Gene3D" id="3.90.1150.10">
    <property type="entry name" value="Aspartate Aminotransferase, domain 1"/>
    <property type="match status" value="1"/>
</dbReference>
<evidence type="ECO:0000259" key="2">
    <source>
        <dbReference type="Pfam" id="PF00266"/>
    </source>
</evidence>
<dbReference type="Gene3D" id="3.40.640.10">
    <property type="entry name" value="Type I PLP-dependent aspartate aminotransferase-like (Major domain)"/>
    <property type="match status" value="1"/>
</dbReference>
<dbReference type="InterPro" id="IPR015422">
    <property type="entry name" value="PyrdxlP-dep_Trfase_small"/>
</dbReference>
<dbReference type="HOGENOM" id="CLU_003433_3_0_1"/>
<proteinExistence type="predicted"/>
<dbReference type="InParanoid" id="H2YXV6"/>
<dbReference type="OMA" id="TGNCHKW"/>
<feature type="domain" description="Aminotransferase class V" evidence="2">
    <location>
        <begin position="64"/>
        <end position="320"/>
    </location>
</feature>
<protein>
    <recommendedName>
        <fullName evidence="2">Aminotransferase class V domain-containing protein</fullName>
    </recommendedName>
</protein>
<dbReference type="GeneTree" id="ENSGT00530000065002"/>
<reference evidence="4" key="1">
    <citation type="submission" date="2003-08" db="EMBL/GenBank/DDBJ databases">
        <authorList>
            <person name="Birren B."/>
            <person name="Nusbaum C."/>
            <person name="Abebe A."/>
            <person name="Abouelleil A."/>
            <person name="Adekoya E."/>
            <person name="Ait-zahra M."/>
            <person name="Allen N."/>
            <person name="Allen T."/>
            <person name="An P."/>
            <person name="Anderson M."/>
            <person name="Anderson S."/>
            <person name="Arachchi H."/>
            <person name="Armbruster J."/>
            <person name="Bachantsang P."/>
            <person name="Baldwin J."/>
            <person name="Barry A."/>
            <person name="Bayul T."/>
            <person name="Blitshsteyn B."/>
            <person name="Bloom T."/>
            <person name="Blye J."/>
            <person name="Boguslavskiy L."/>
            <person name="Borowsky M."/>
            <person name="Boukhgalter B."/>
            <person name="Brunache A."/>
            <person name="Butler J."/>
            <person name="Calixte N."/>
            <person name="Calvo S."/>
            <person name="Camarata J."/>
            <person name="Campo K."/>
            <person name="Chang J."/>
            <person name="Cheshatsang Y."/>
            <person name="Citroen M."/>
            <person name="Collymore A."/>
            <person name="Considine T."/>
            <person name="Cook A."/>
            <person name="Cooke P."/>
            <person name="Corum B."/>
            <person name="Cuomo C."/>
            <person name="David R."/>
            <person name="Dawoe T."/>
            <person name="Degray S."/>
            <person name="Dodge S."/>
            <person name="Dooley K."/>
            <person name="Dorje P."/>
            <person name="Dorjee K."/>
            <person name="Dorris L."/>
            <person name="Duffey N."/>
            <person name="Dupes A."/>
            <person name="Elkins T."/>
            <person name="Engels R."/>
            <person name="Erickson J."/>
            <person name="Farina A."/>
            <person name="Faro S."/>
            <person name="Ferreira P."/>
            <person name="Fischer H."/>
            <person name="Fitzgerald M."/>
            <person name="Foley K."/>
            <person name="Gage D."/>
            <person name="Galagan J."/>
            <person name="Gearin G."/>
            <person name="Gnerre S."/>
            <person name="Gnirke A."/>
            <person name="Goyette A."/>
            <person name="Graham J."/>
            <person name="Grandbois E."/>
            <person name="Gyaltsen K."/>
            <person name="Hafez N."/>
            <person name="Hagopian D."/>
            <person name="Hagos B."/>
            <person name="Hall J."/>
            <person name="Hatcher B."/>
            <person name="Heller A."/>
            <person name="Higgins H."/>
            <person name="Honan T."/>
            <person name="Horn A."/>
            <person name="Houde N."/>
            <person name="Hughes L."/>
            <person name="Hulme W."/>
            <person name="Husby E."/>
            <person name="Iliev I."/>
            <person name="Jaffe D."/>
            <person name="Jones C."/>
            <person name="Kamal M."/>
            <person name="Kamat A."/>
            <person name="Kamvysselis M."/>
            <person name="Karlsson E."/>
            <person name="Kells C."/>
            <person name="Kieu A."/>
            <person name="Kisner P."/>
            <person name="Kodira C."/>
            <person name="Kulbokas E."/>
            <person name="Labutti K."/>
            <person name="Lama D."/>
            <person name="Landers T."/>
            <person name="Leger J."/>
            <person name="Levine S."/>
            <person name="Lewis D."/>
            <person name="Lewis T."/>
            <person name="Lindblad-toh K."/>
            <person name="Liu X."/>
            <person name="Lokyitsang T."/>
            <person name="Lokyitsang Y."/>
            <person name="Lucien O."/>
            <person name="Lui A."/>
            <person name="Ma L.J."/>
            <person name="Mabbitt R."/>
            <person name="Macdonald J."/>
            <person name="Maclean C."/>
            <person name="Major J."/>
            <person name="Manning J."/>
            <person name="Marabella R."/>
            <person name="Maru K."/>
            <person name="Matthews C."/>
            <person name="Mauceli E."/>
            <person name="Mccarthy M."/>
            <person name="Mcdonough S."/>
            <person name="Mcghee T."/>
            <person name="Meldrim J."/>
            <person name="Meneus L."/>
            <person name="Mesirov J."/>
            <person name="Mihalev A."/>
            <person name="Mihova T."/>
            <person name="Mikkelsen T."/>
            <person name="Mlenga V."/>
            <person name="Moru K."/>
            <person name="Mozes J."/>
            <person name="Mulrain L."/>
            <person name="Munson G."/>
            <person name="Naylor J."/>
            <person name="Newes C."/>
            <person name="Nguyen C."/>
            <person name="Nguyen N."/>
            <person name="Nguyen T."/>
            <person name="Nicol R."/>
            <person name="Nielsen C."/>
            <person name="Nizzari M."/>
            <person name="Norbu C."/>
            <person name="Norbu N."/>
            <person name="O'donnell P."/>
            <person name="Okoawo O."/>
            <person name="O'leary S."/>
            <person name="Omotosho B."/>
            <person name="O'neill K."/>
            <person name="Osman S."/>
            <person name="Parker S."/>
            <person name="Perrin D."/>
            <person name="Phunkhang P."/>
            <person name="Piqani B."/>
            <person name="Purcell S."/>
            <person name="Rachupka T."/>
            <person name="Ramasamy U."/>
            <person name="Rameau R."/>
            <person name="Ray V."/>
            <person name="Raymond C."/>
            <person name="Retta R."/>
            <person name="Richardson S."/>
            <person name="Rise C."/>
            <person name="Rodriguez J."/>
            <person name="Rogers J."/>
            <person name="Rogov P."/>
            <person name="Rutman M."/>
            <person name="Schupbach R."/>
            <person name="Seaman C."/>
            <person name="Settipalli S."/>
            <person name="Sharpe T."/>
            <person name="Sheridan J."/>
            <person name="Sherpa N."/>
            <person name="Shi J."/>
            <person name="Smirnov S."/>
            <person name="Smith C."/>
            <person name="Sougnez C."/>
            <person name="Spencer B."/>
            <person name="Stalker J."/>
            <person name="Stange-thomann N."/>
            <person name="Stavropoulos S."/>
            <person name="Stetson K."/>
            <person name="Stone C."/>
            <person name="Stone S."/>
            <person name="Stubbs M."/>
            <person name="Talamas J."/>
            <person name="Tchuinga P."/>
            <person name="Tenzing P."/>
            <person name="Tesfaye S."/>
            <person name="Theodore J."/>
            <person name="Thoulutsang Y."/>
            <person name="Topham K."/>
            <person name="Towey S."/>
            <person name="Tsamla T."/>
            <person name="Tsomo N."/>
            <person name="Vallee D."/>
            <person name="Vassiliev H."/>
            <person name="Venkataraman V."/>
            <person name="Vinson J."/>
            <person name="Vo A."/>
            <person name="Wade C."/>
            <person name="Wang S."/>
            <person name="Wangchuk T."/>
            <person name="Wangdi T."/>
            <person name="Whittaker C."/>
            <person name="Wilkinson J."/>
            <person name="Wu Y."/>
            <person name="Wyman D."/>
            <person name="Yadav S."/>
            <person name="Yang S."/>
            <person name="Yang X."/>
            <person name="Yeager S."/>
            <person name="Yee E."/>
            <person name="Young G."/>
            <person name="Zainoun J."/>
            <person name="Zembeck L."/>
            <person name="Zimmer A."/>
            <person name="Zody M."/>
            <person name="Lander E."/>
        </authorList>
    </citation>
    <scope>NUCLEOTIDE SEQUENCE [LARGE SCALE GENOMIC DNA]</scope>
</reference>
<dbReference type="eggNOG" id="KOG1549">
    <property type="taxonomic scope" value="Eukaryota"/>
</dbReference>
<reference evidence="3" key="3">
    <citation type="submission" date="2025-09" db="UniProtKB">
        <authorList>
            <consortium name="Ensembl"/>
        </authorList>
    </citation>
    <scope>IDENTIFICATION</scope>
</reference>
<accession>H2YXV6</accession>
<evidence type="ECO:0000256" key="1">
    <source>
        <dbReference type="ARBA" id="ARBA00022898"/>
    </source>
</evidence>
<dbReference type="STRING" id="51511.ENSCSAVP00000010167"/>
<dbReference type="AlphaFoldDB" id="H2YXV6"/>
<evidence type="ECO:0000313" key="3">
    <source>
        <dbReference type="Ensembl" id="ENSCSAVP00000010167.1"/>
    </source>
</evidence>
<dbReference type="SUPFAM" id="SSF53383">
    <property type="entry name" value="PLP-dependent transferases"/>
    <property type="match status" value="1"/>
</dbReference>
<dbReference type="Ensembl" id="ENSCSAVT00000010291.1">
    <property type="protein sequence ID" value="ENSCSAVP00000010167.1"/>
    <property type="gene ID" value="ENSCSAVG00000006000.1"/>
</dbReference>
<dbReference type="Proteomes" id="UP000007875">
    <property type="component" value="Unassembled WGS sequence"/>
</dbReference>
<keyword evidence="4" id="KW-1185">Reference proteome</keyword>
<keyword evidence="1" id="KW-0663">Pyridoxal phosphate</keyword>
<reference evidence="3" key="2">
    <citation type="submission" date="2025-08" db="UniProtKB">
        <authorList>
            <consortium name="Ensembl"/>
        </authorList>
    </citation>
    <scope>IDENTIFICATION</scope>
</reference>
<dbReference type="PANTHER" id="PTHR43092:SF4">
    <property type="entry name" value="AMINOTRANSFERASE CLASS V DOMAIN-CONTAINING PROTEIN"/>
    <property type="match status" value="1"/>
</dbReference>
<sequence length="401" mass="45789">MAKEEQYSSFTFGSLEMRDVFRQSSRYVMVNHGAYGLSPQPVMEKKFELIKEQESQPDIWFRVNMMKYYMESVKIAANIIGAHVDDTFILNNATEGTNCVLKSLDFGKDGEILMNSHSYLAVKNTAEEMESTSGIRTRYVPIKFPIADEQEIVNLYESYLDQYPNVKIAIMDHITSPTALKLPVEKIVEICRQRDVLTLIDGAHVPGQLQLDIKKINPDFYVGNLHKWYYTFRSCGLLWVSPKHKNQIRPLVTSNYSDLSMHHRFCYWGTRDTSSQFTLATAHQFYNDVGGLEAITEYNSSLVTWAQSMLCDALGTKPLEIPSSMRAPNMAVLHLPEQPGKALCGNELIEVFLEKYNGMTVGFLDVMGEVVLRLSANIYNCKEDYYKLRDALVDYFSISKS</sequence>
<dbReference type="InterPro" id="IPR000192">
    <property type="entry name" value="Aminotrans_V_dom"/>
</dbReference>
<dbReference type="PANTHER" id="PTHR43092">
    <property type="entry name" value="L-CYSTEINE DESULFHYDRASE"/>
    <property type="match status" value="1"/>
</dbReference>
<dbReference type="InterPro" id="IPR015421">
    <property type="entry name" value="PyrdxlP-dep_Trfase_major"/>
</dbReference>